<protein>
    <submittedName>
        <fullName evidence="2">Uncharacterized protein</fullName>
    </submittedName>
</protein>
<sequence>MRIAVIAVVCSLASAGVAGPGFAAGRDVETVGAAACRHYDNRARFLPRSGPHIAPIAAIADACAGAQAAVASPEADAATRAAAAAYLETLAAVHGEIRRINAERAAPMFSERGRLASAEGQSPVRSLSRSMGLVTTSGEHLILRAGGVFAALQGWLAASAAFAMADDPAR</sequence>
<feature type="signal peptide" evidence="1">
    <location>
        <begin position="1"/>
        <end position="23"/>
    </location>
</feature>
<organism evidence="2 3">
    <name type="scientific">Rubrimonas cliftonensis</name>
    <dbReference type="NCBI Taxonomy" id="89524"/>
    <lineage>
        <taxon>Bacteria</taxon>
        <taxon>Pseudomonadati</taxon>
        <taxon>Pseudomonadota</taxon>
        <taxon>Alphaproteobacteria</taxon>
        <taxon>Rhodobacterales</taxon>
        <taxon>Paracoccaceae</taxon>
        <taxon>Rubrimonas</taxon>
    </lineage>
</organism>
<evidence type="ECO:0000256" key="1">
    <source>
        <dbReference type="SAM" id="SignalP"/>
    </source>
</evidence>
<proteinExistence type="predicted"/>
<dbReference type="Proteomes" id="UP000198703">
    <property type="component" value="Unassembled WGS sequence"/>
</dbReference>
<accession>A0A1H3X9L2</accession>
<keyword evidence="3" id="KW-1185">Reference proteome</keyword>
<feature type="chain" id="PRO_5011587150" evidence="1">
    <location>
        <begin position="24"/>
        <end position="170"/>
    </location>
</feature>
<evidence type="ECO:0000313" key="2">
    <source>
        <dbReference type="EMBL" id="SDZ95621.1"/>
    </source>
</evidence>
<dbReference type="AlphaFoldDB" id="A0A1H3X9L2"/>
<gene>
    <name evidence="2" type="ORF">SAMN05444370_102319</name>
</gene>
<dbReference type="EMBL" id="FNQM01000002">
    <property type="protein sequence ID" value="SDZ95621.1"/>
    <property type="molecule type" value="Genomic_DNA"/>
</dbReference>
<name>A0A1H3X9L2_9RHOB</name>
<keyword evidence="1" id="KW-0732">Signal</keyword>
<reference evidence="2 3" key="1">
    <citation type="submission" date="2016-10" db="EMBL/GenBank/DDBJ databases">
        <authorList>
            <person name="de Groot N.N."/>
        </authorList>
    </citation>
    <scope>NUCLEOTIDE SEQUENCE [LARGE SCALE GENOMIC DNA]</scope>
    <source>
        <strain evidence="2 3">DSM 15345</strain>
    </source>
</reference>
<evidence type="ECO:0000313" key="3">
    <source>
        <dbReference type="Proteomes" id="UP000198703"/>
    </source>
</evidence>